<evidence type="ECO:0000313" key="4">
    <source>
        <dbReference type="Proteomes" id="UP000238322"/>
    </source>
</evidence>
<dbReference type="Gene3D" id="2.30.30.700">
    <property type="entry name" value="SLA1 homology domain 1"/>
    <property type="match status" value="1"/>
</dbReference>
<sequence length="772" mass="86224">MLWMLLTSAAPAVPEGGNQAPSGEVTSPVDPSPVADENVGTTTPPQTNQPPSETIHTLLPSDWVPLSGVELTQVPVGFEITEDEKRGLHFVKEQLPEADQKFTQFMQNKFWITNKNALYGNFQVSLRMIVPSSTTGGRIDSIGVRAVDGSWEVSFQGPGRAGFDTEHTFDLVRQGDVVHLTHDDRMISGRIFNRKSRPQKPSQLEDACHFFIKINGHDEFWITKLDLTRPAGLKKGVKRFNDFIPEGAVLPSDIAERPKRTGEQVVQLPGEIEEICWGENGRSLIAYVPTTRKLFVIDVDQRKQRGEILVESEVVRFAAGKDKLIISPNPYTLERWDLASLTKEAEVSLAADEQVLEVSMGSAADGPLLVVKQSGEQEAEPSLWNAQTLQPLDMPITYESKRSRGSPLPWGRKPQIRAAANGQVFGVTGPQESFQLLCEPSRATLTLERSSSDRIQLIIPDPFGRRQFGMRSSTYTPNFHSGTPGIPIPAMQGNFCLKAALLRSDDAAPLDLCPAYVKFFVDGDEDPFTSLKDLDLTLPKESFMNKWRETRLADDQRIQWIPDLDTIVTLPHSGGRIVFRAFDMEQIWEKTDYNYLYVVDPTPIVAVRGTTLEYQLEFRSKVEPITIRRVNPSAFRGLKVSDSGLIQWEVPTEFKASTDRLTILLKAGEREVEFPMTIRVVDPAPKTPSAANADPTPWSSKSEEPKPPAMRTWTDRETGRTIQASLVSVSEGTIRIVRADGQPFDLALDRLSDEDKAYVSSRRDQLKQDTDR</sequence>
<name>A0A2S8FZQ3_9BACT</name>
<gene>
    <name evidence="3" type="ORF">C5Y83_05310</name>
</gene>
<feature type="region of interest" description="Disordered" evidence="1">
    <location>
        <begin position="683"/>
        <end position="713"/>
    </location>
</feature>
<evidence type="ECO:0000259" key="2">
    <source>
        <dbReference type="Pfam" id="PF03983"/>
    </source>
</evidence>
<dbReference type="EMBL" id="PUHY01000005">
    <property type="protein sequence ID" value="PQO37364.1"/>
    <property type="molecule type" value="Genomic_DNA"/>
</dbReference>
<feature type="compositionally biased region" description="Low complexity" evidence="1">
    <location>
        <begin position="41"/>
        <end position="51"/>
    </location>
</feature>
<evidence type="ECO:0000256" key="1">
    <source>
        <dbReference type="SAM" id="MobiDB-lite"/>
    </source>
</evidence>
<organism evidence="3 4">
    <name type="scientific">Blastopirellula marina</name>
    <dbReference type="NCBI Taxonomy" id="124"/>
    <lineage>
        <taxon>Bacteria</taxon>
        <taxon>Pseudomonadati</taxon>
        <taxon>Planctomycetota</taxon>
        <taxon>Planctomycetia</taxon>
        <taxon>Pirellulales</taxon>
        <taxon>Pirellulaceae</taxon>
        <taxon>Blastopirellula</taxon>
    </lineage>
</organism>
<accession>A0A2S8FZQ3</accession>
<comment type="caution">
    <text evidence="3">The sequence shown here is derived from an EMBL/GenBank/DDBJ whole genome shotgun (WGS) entry which is preliminary data.</text>
</comment>
<feature type="domain" description="SLA1 homology" evidence="2">
    <location>
        <begin position="702"/>
        <end position="761"/>
    </location>
</feature>
<dbReference type="InterPro" id="IPR007131">
    <property type="entry name" value="SHD1"/>
</dbReference>
<reference evidence="3 4" key="1">
    <citation type="submission" date="2018-02" db="EMBL/GenBank/DDBJ databases">
        <title>Comparative genomes isolates from brazilian mangrove.</title>
        <authorList>
            <person name="Araujo J.E."/>
            <person name="Taketani R.G."/>
            <person name="Silva M.C.P."/>
            <person name="Loureco M.V."/>
            <person name="Andreote F.D."/>
        </authorList>
    </citation>
    <scope>NUCLEOTIDE SEQUENCE [LARGE SCALE GENOMIC DNA]</scope>
    <source>
        <strain evidence="3 4">Hex-1 MGV</strain>
    </source>
</reference>
<evidence type="ECO:0000313" key="3">
    <source>
        <dbReference type="EMBL" id="PQO37364.1"/>
    </source>
</evidence>
<feature type="region of interest" description="Disordered" evidence="1">
    <location>
        <begin position="12"/>
        <end position="53"/>
    </location>
</feature>
<dbReference type="AlphaFoldDB" id="A0A2S8FZQ3"/>
<dbReference type="GO" id="GO:0042802">
    <property type="term" value="F:identical protein binding"/>
    <property type="evidence" value="ECO:0007669"/>
    <property type="project" value="InterPro"/>
</dbReference>
<dbReference type="GO" id="GO:0043130">
    <property type="term" value="F:ubiquitin binding"/>
    <property type="evidence" value="ECO:0007669"/>
    <property type="project" value="InterPro"/>
</dbReference>
<dbReference type="Pfam" id="PF03983">
    <property type="entry name" value="SHD1"/>
    <property type="match status" value="1"/>
</dbReference>
<dbReference type="Proteomes" id="UP000238322">
    <property type="component" value="Unassembled WGS sequence"/>
</dbReference>
<protein>
    <recommendedName>
        <fullName evidence="2">SLA1 homology domain-containing protein</fullName>
    </recommendedName>
</protein>
<dbReference type="GO" id="GO:0008092">
    <property type="term" value="F:cytoskeletal protein binding"/>
    <property type="evidence" value="ECO:0007669"/>
    <property type="project" value="InterPro"/>
</dbReference>
<proteinExistence type="predicted"/>
<dbReference type="GO" id="GO:0030674">
    <property type="term" value="F:protein-macromolecule adaptor activity"/>
    <property type="evidence" value="ECO:0007669"/>
    <property type="project" value="InterPro"/>
</dbReference>